<proteinExistence type="inferred from homology"/>
<dbReference type="RefSeq" id="XP_013314257.1">
    <property type="nucleotide sequence ID" value="XM_013458803.1"/>
</dbReference>
<dbReference type="OrthoDB" id="2363873at2759"/>
<dbReference type="Pfam" id="PF03403">
    <property type="entry name" value="PAF-AH_p_II"/>
    <property type="match status" value="1"/>
</dbReference>
<feature type="active site" description="Nucleophile" evidence="5">
    <location>
        <position position="318"/>
    </location>
</feature>
<dbReference type="InterPro" id="IPR016715">
    <property type="entry name" value="PAF_acetylhydro_eukaryote"/>
</dbReference>
<comment type="catalytic activity">
    <reaction evidence="4">
        <text>a 1-O-alkyl-2-acetyl-sn-glycero-3-phosphocholine + H2O = a 1-O-alkyl-sn-glycero-3-phosphocholine + acetate + H(+)</text>
        <dbReference type="Rhea" id="RHEA:17777"/>
        <dbReference type="ChEBI" id="CHEBI:15377"/>
        <dbReference type="ChEBI" id="CHEBI:15378"/>
        <dbReference type="ChEBI" id="CHEBI:30089"/>
        <dbReference type="ChEBI" id="CHEBI:30909"/>
        <dbReference type="ChEBI" id="CHEBI:36707"/>
        <dbReference type="EC" id="3.1.1.47"/>
    </reaction>
</comment>
<dbReference type="SUPFAM" id="SSF53474">
    <property type="entry name" value="alpha/beta-Hydrolases"/>
    <property type="match status" value="1"/>
</dbReference>
<dbReference type="PIRSF" id="PIRSF018169">
    <property type="entry name" value="PAF_acetylhydrolase"/>
    <property type="match status" value="1"/>
</dbReference>
<dbReference type="PANTHER" id="PTHR10272">
    <property type="entry name" value="PLATELET-ACTIVATING FACTOR ACETYLHYDROLASE"/>
    <property type="match status" value="1"/>
</dbReference>
<reference evidence="6 7" key="1">
    <citation type="submission" date="2015-01" db="EMBL/GenBank/DDBJ databases">
        <title>The Genome Sequence of Exophiala xenobiotica CBS118157.</title>
        <authorList>
            <consortium name="The Broad Institute Genomics Platform"/>
            <person name="Cuomo C."/>
            <person name="de Hoog S."/>
            <person name="Gorbushina A."/>
            <person name="Stielow B."/>
            <person name="Teixiera M."/>
            <person name="Abouelleil A."/>
            <person name="Chapman S.B."/>
            <person name="Priest M."/>
            <person name="Young S.K."/>
            <person name="Wortman J."/>
            <person name="Nusbaum C."/>
            <person name="Birren B."/>
        </authorList>
    </citation>
    <scope>NUCLEOTIDE SEQUENCE [LARGE SCALE GENOMIC DNA]</scope>
    <source>
        <strain evidence="6 7">CBS 118157</strain>
    </source>
</reference>
<dbReference type="GeneID" id="25331128"/>
<evidence type="ECO:0000313" key="7">
    <source>
        <dbReference type="Proteomes" id="UP000054342"/>
    </source>
</evidence>
<keyword evidence="2 4" id="KW-0442">Lipid degradation</keyword>
<feature type="active site" description="Charge relay system" evidence="5">
    <location>
        <position position="345"/>
    </location>
</feature>
<evidence type="ECO:0000256" key="2">
    <source>
        <dbReference type="ARBA" id="ARBA00022963"/>
    </source>
</evidence>
<evidence type="ECO:0000256" key="4">
    <source>
        <dbReference type="PIRNR" id="PIRNR018169"/>
    </source>
</evidence>
<dbReference type="InterPro" id="IPR029058">
    <property type="entry name" value="AB_hydrolase_fold"/>
</dbReference>
<dbReference type="PANTHER" id="PTHR10272:SF11">
    <property type="entry name" value="PHOSPHOLIPASE-RELATED"/>
    <property type="match status" value="1"/>
</dbReference>
<dbReference type="EMBL" id="KN847321">
    <property type="protein sequence ID" value="KIW53672.1"/>
    <property type="molecule type" value="Genomic_DNA"/>
</dbReference>
<evidence type="ECO:0000256" key="5">
    <source>
        <dbReference type="PIRSR" id="PIRSR018169-1"/>
    </source>
</evidence>
<keyword evidence="7" id="KW-1185">Reference proteome</keyword>
<evidence type="ECO:0000256" key="3">
    <source>
        <dbReference type="ARBA" id="ARBA00023098"/>
    </source>
</evidence>
<evidence type="ECO:0000256" key="1">
    <source>
        <dbReference type="ARBA" id="ARBA00022801"/>
    </source>
</evidence>
<dbReference type="Proteomes" id="UP000054342">
    <property type="component" value="Unassembled WGS sequence"/>
</dbReference>
<dbReference type="Gene3D" id="3.40.50.1820">
    <property type="entry name" value="alpha/beta hydrolase"/>
    <property type="match status" value="1"/>
</dbReference>
<dbReference type="STRING" id="348802.A0A0D2CUD3"/>
<accession>A0A0D2CUD3</accession>
<name>A0A0D2CUD3_9EURO</name>
<gene>
    <name evidence="6" type="ORF">PV05_09220</name>
</gene>
<organism evidence="6 7">
    <name type="scientific">Exophiala xenobiotica</name>
    <dbReference type="NCBI Taxonomy" id="348802"/>
    <lineage>
        <taxon>Eukaryota</taxon>
        <taxon>Fungi</taxon>
        <taxon>Dikarya</taxon>
        <taxon>Ascomycota</taxon>
        <taxon>Pezizomycotina</taxon>
        <taxon>Eurotiomycetes</taxon>
        <taxon>Chaetothyriomycetidae</taxon>
        <taxon>Chaetothyriales</taxon>
        <taxon>Herpotrichiellaceae</taxon>
        <taxon>Exophiala</taxon>
    </lineage>
</organism>
<keyword evidence="1 4" id="KW-0378">Hydrolase</keyword>
<sequence length="506" mass="56123">MGSSMFWNRLILRLPPVLRPRWTWRYILCFGLATYTVYSLLFASPLLSSKLPAYTGPHQVGTIDLEIPCDPRRINDATLKDGGHPAFQVETVLFTLYYPSVKGVVSHKSHHHWVPRPLGIVGAGYARFARISNFLTNSLMTFGLWALVGGTKIPAHVDVPLHDGPIILETPDALTSTMDTFAGFPVMVFSHGMASSRTQYTQYCGELASRGYVVAAIEHRDGSGPGTVIKNSSGGERTLLHFSHRHLHDDAGLDSHTFKQAQLDFRQAEVEETVQVLQYINDGHGDMIFVQNSRGEGQHLKHWHGRLAMNTTTIGGHSFGATLALQTLKDGPSEKLPFQSAVVLDPGKQSGPLNPDVNVSTLVIHSNSWSSRRSIFFGRAHFEVVKDVVLGVLKRGKDAWFMTSLGTSHPSVTDAPLIEPLLLGWTTGSTIDAHEGVRQYVKVSHRFLQYQTSGIKRGILSECVTHPEFNVEEKDRFEKGELSREIWKYWQIHAAPCGPEEGEDGV</sequence>
<dbReference type="EC" id="3.1.1.47" evidence="4"/>
<dbReference type="GO" id="GO:0003847">
    <property type="term" value="F:1-alkyl-2-acetylglycerophosphocholine esterase activity"/>
    <property type="evidence" value="ECO:0007669"/>
    <property type="project" value="UniProtKB-UniRule"/>
</dbReference>
<dbReference type="AlphaFoldDB" id="A0A0D2CUD3"/>
<evidence type="ECO:0000313" key="6">
    <source>
        <dbReference type="EMBL" id="KIW53672.1"/>
    </source>
</evidence>
<comment type="similarity">
    <text evidence="4">Belongs to the serine esterase family.</text>
</comment>
<keyword evidence="3 4" id="KW-0443">Lipid metabolism</keyword>
<protein>
    <recommendedName>
        <fullName evidence="4">Putative phospholipase</fullName>
        <ecNumber evidence="4">3.1.1.47</ecNumber>
    </recommendedName>
</protein>
<feature type="active site" description="Charge relay system" evidence="5">
    <location>
        <position position="409"/>
    </location>
</feature>
<dbReference type="GO" id="GO:0016042">
    <property type="term" value="P:lipid catabolic process"/>
    <property type="evidence" value="ECO:0007669"/>
    <property type="project" value="UniProtKB-KW"/>
</dbReference>